<keyword evidence="8" id="KW-0902">Two-component regulatory system</keyword>
<evidence type="ECO:0000313" key="11">
    <source>
        <dbReference type="EMBL" id="PZM07998.1"/>
    </source>
</evidence>
<dbReference type="PANTHER" id="PTHR43065:SF10">
    <property type="entry name" value="PEROXIDE STRESS-ACTIVATED HISTIDINE KINASE MAK3"/>
    <property type="match status" value="1"/>
</dbReference>
<keyword evidence="12" id="KW-1185">Reference proteome</keyword>
<dbReference type="PANTHER" id="PTHR43065">
    <property type="entry name" value="SENSOR HISTIDINE KINASE"/>
    <property type="match status" value="1"/>
</dbReference>
<keyword evidence="9" id="KW-1133">Transmembrane helix</keyword>
<dbReference type="EC" id="2.7.13.3" evidence="2"/>
<dbReference type="EMBL" id="PCDP01000076">
    <property type="protein sequence ID" value="PZM07998.1"/>
    <property type="molecule type" value="Genomic_DNA"/>
</dbReference>
<reference evidence="11 12" key="1">
    <citation type="journal article" date="2018" name="Sci. Rep.">
        <title>Rhizobium tumorigenes sp. nov., a novel plant tumorigenic bacterium isolated from cane gall tumors on thornless blackberry.</title>
        <authorList>
            <person name="Kuzmanovi N."/>
            <person name="Smalla K."/>
            <person name="Gronow S."/>
            <person name="PuBawska J."/>
        </authorList>
    </citation>
    <scope>NUCLEOTIDE SEQUENCE [LARGE SCALE GENOMIC DNA]</scope>
    <source>
        <strain evidence="11 12">CCBAU 85046</strain>
    </source>
</reference>
<dbReference type="InterPro" id="IPR036097">
    <property type="entry name" value="HisK_dim/P_sf"/>
</dbReference>
<dbReference type="SMART" id="SM00387">
    <property type="entry name" value="HATPase_c"/>
    <property type="match status" value="1"/>
</dbReference>
<dbReference type="InterPro" id="IPR003661">
    <property type="entry name" value="HisK_dim/P_dom"/>
</dbReference>
<dbReference type="AlphaFoldDB" id="A0A2W4C9E5"/>
<keyword evidence="7" id="KW-0067">ATP-binding</keyword>
<keyword evidence="5" id="KW-0547">Nucleotide-binding</keyword>
<organism evidence="11 12">
    <name type="scientific">Rhizobium tubonense</name>
    <dbReference type="NCBI Taxonomy" id="484088"/>
    <lineage>
        <taxon>Bacteria</taxon>
        <taxon>Pseudomonadati</taxon>
        <taxon>Pseudomonadota</taxon>
        <taxon>Alphaproteobacteria</taxon>
        <taxon>Hyphomicrobiales</taxon>
        <taxon>Rhizobiaceae</taxon>
        <taxon>Rhizobium/Agrobacterium group</taxon>
        <taxon>Rhizobium</taxon>
    </lineage>
</organism>
<keyword evidence="9" id="KW-0472">Membrane</keyword>
<feature type="transmembrane region" description="Helical" evidence="9">
    <location>
        <begin position="20"/>
        <end position="36"/>
    </location>
</feature>
<keyword evidence="9" id="KW-0812">Transmembrane</keyword>
<evidence type="ECO:0000256" key="6">
    <source>
        <dbReference type="ARBA" id="ARBA00022777"/>
    </source>
</evidence>
<dbReference type="Pfam" id="PF02518">
    <property type="entry name" value="HATPase_c"/>
    <property type="match status" value="1"/>
</dbReference>
<dbReference type="InterPro" id="IPR003594">
    <property type="entry name" value="HATPase_dom"/>
</dbReference>
<dbReference type="GO" id="GO:0000155">
    <property type="term" value="F:phosphorelay sensor kinase activity"/>
    <property type="evidence" value="ECO:0007669"/>
    <property type="project" value="InterPro"/>
</dbReference>
<feature type="domain" description="Histidine kinase" evidence="10">
    <location>
        <begin position="308"/>
        <end position="524"/>
    </location>
</feature>
<evidence type="ECO:0000256" key="5">
    <source>
        <dbReference type="ARBA" id="ARBA00022741"/>
    </source>
</evidence>
<feature type="transmembrane region" description="Helical" evidence="9">
    <location>
        <begin position="65"/>
        <end position="82"/>
    </location>
</feature>
<dbReference type="SMART" id="SM00388">
    <property type="entry name" value="HisKA"/>
    <property type="match status" value="1"/>
</dbReference>
<evidence type="ECO:0000256" key="3">
    <source>
        <dbReference type="ARBA" id="ARBA00022553"/>
    </source>
</evidence>
<keyword evidence="4" id="KW-0808">Transferase</keyword>
<evidence type="ECO:0000313" key="12">
    <source>
        <dbReference type="Proteomes" id="UP000248925"/>
    </source>
</evidence>
<dbReference type="Gene3D" id="1.10.287.130">
    <property type="match status" value="1"/>
</dbReference>
<comment type="caution">
    <text evidence="11">The sequence shown here is derived from an EMBL/GenBank/DDBJ whole genome shotgun (WGS) entry which is preliminary data.</text>
</comment>
<dbReference type="Proteomes" id="UP000248925">
    <property type="component" value="Unassembled WGS sequence"/>
</dbReference>
<dbReference type="CDD" id="cd00082">
    <property type="entry name" value="HisKA"/>
    <property type="match status" value="1"/>
</dbReference>
<dbReference type="PROSITE" id="PS50109">
    <property type="entry name" value="HIS_KIN"/>
    <property type="match status" value="1"/>
</dbReference>
<proteinExistence type="predicted"/>
<evidence type="ECO:0000256" key="2">
    <source>
        <dbReference type="ARBA" id="ARBA00012438"/>
    </source>
</evidence>
<dbReference type="RefSeq" id="WP_111164038.1">
    <property type="nucleotide sequence ID" value="NZ_PCDP01000076.1"/>
</dbReference>
<keyword evidence="3" id="KW-0597">Phosphoprotein</keyword>
<dbReference type="Gene3D" id="3.30.565.10">
    <property type="entry name" value="Histidine kinase-like ATPase, C-terminal domain"/>
    <property type="match status" value="1"/>
</dbReference>
<evidence type="ECO:0000256" key="9">
    <source>
        <dbReference type="SAM" id="Phobius"/>
    </source>
</evidence>
<dbReference type="SUPFAM" id="SSF55874">
    <property type="entry name" value="ATPase domain of HSP90 chaperone/DNA topoisomerase II/histidine kinase"/>
    <property type="match status" value="1"/>
</dbReference>
<evidence type="ECO:0000259" key="10">
    <source>
        <dbReference type="PROSITE" id="PS50109"/>
    </source>
</evidence>
<gene>
    <name evidence="11" type="ORF">CPY51_30070</name>
</gene>
<name>A0A2W4C9E5_9HYPH</name>
<accession>A0A2W4C9E5</accession>
<dbReference type="PRINTS" id="PR00344">
    <property type="entry name" value="BCTRLSENSOR"/>
</dbReference>
<keyword evidence="6 11" id="KW-0418">Kinase</keyword>
<dbReference type="InterPro" id="IPR004358">
    <property type="entry name" value="Sig_transdc_His_kin-like_C"/>
</dbReference>
<dbReference type="Pfam" id="PF00512">
    <property type="entry name" value="HisKA"/>
    <property type="match status" value="1"/>
</dbReference>
<evidence type="ECO:0000256" key="4">
    <source>
        <dbReference type="ARBA" id="ARBA00022679"/>
    </source>
</evidence>
<evidence type="ECO:0000256" key="8">
    <source>
        <dbReference type="ARBA" id="ARBA00023012"/>
    </source>
</evidence>
<feature type="transmembrane region" description="Helical" evidence="9">
    <location>
        <begin position="42"/>
        <end position="58"/>
    </location>
</feature>
<dbReference type="InterPro" id="IPR036890">
    <property type="entry name" value="HATPase_C_sf"/>
</dbReference>
<comment type="catalytic activity">
    <reaction evidence="1">
        <text>ATP + protein L-histidine = ADP + protein N-phospho-L-histidine.</text>
        <dbReference type="EC" id="2.7.13.3"/>
    </reaction>
</comment>
<sequence length="527" mass="58082">MRSLSAGALLNRRGEAGYDLALATISAILALTVFYVDTYTNIESAIAVLYVIVLLLCSEILTRRGLVVAASLCAALAIGSYIHTHLLHPELQPFLRLVVSMAALTITTILLLRNEAFRGATLSTNAALRDSEMRYRSIFNRTRVALWERDYSRARTYLLELKSKGVVDLKQYFREHADAVDYCIGLVTTVASNDAAYELLGDIATDRSSGSMRRFIAPGDKTFIDLMEAIFEGRDHFEGKGTVTAESGESKLVLLSIGFPEDPAAFNRVIVGMIDITQREQTQTTLLEARAELTRASRAAVVGAMSASLAHELNQPLGAIVVNSQTLLRWLDRDPPDLGAVRRTVDRLIRDSERARLIIQNTRSLLTQADCKMEWIDLTKLVEETRALMEHDLQRDFVMVDVSEQNEIPKVRAVRIELQQVLINLMTNSIQAMAAEQSFPRKLTISLGSNADGDAVIAVQDNGPGITEQAAPRLFSPFYTTKVSGMGMGLSICKSTLEARGGQLIGYNHPDRGAIFEITIPIEAPHV</sequence>
<dbReference type="OrthoDB" id="226486at2"/>
<dbReference type="InterPro" id="IPR005467">
    <property type="entry name" value="His_kinase_dom"/>
</dbReference>
<protein>
    <recommendedName>
        <fullName evidence="2">histidine kinase</fullName>
        <ecNumber evidence="2">2.7.13.3</ecNumber>
    </recommendedName>
</protein>
<dbReference type="GO" id="GO:0005524">
    <property type="term" value="F:ATP binding"/>
    <property type="evidence" value="ECO:0007669"/>
    <property type="project" value="UniProtKB-KW"/>
</dbReference>
<dbReference type="SUPFAM" id="SSF47384">
    <property type="entry name" value="Homodimeric domain of signal transducing histidine kinase"/>
    <property type="match status" value="1"/>
</dbReference>
<evidence type="ECO:0000256" key="7">
    <source>
        <dbReference type="ARBA" id="ARBA00022840"/>
    </source>
</evidence>
<evidence type="ECO:0000256" key="1">
    <source>
        <dbReference type="ARBA" id="ARBA00000085"/>
    </source>
</evidence>